<organism evidence="3 4">
    <name type="scientific">Solanum bulbocastanum</name>
    <name type="common">Wild potato</name>
    <dbReference type="NCBI Taxonomy" id="147425"/>
    <lineage>
        <taxon>Eukaryota</taxon>
        <taxon>Viridiplantae</taxon>
        <taxon>Streptophyta</taxon>
        <taxon>Embryophyta</taxon>
        <taxon>Tracheophyta</taxon>
        <taxon>Spermatophyta</taxon>
        <taxon>Magnoliopsida</taxon>
        <taxon>eudicotyledons</taxon>
        <taxon>Gunneridae</taxon>
        <taxon>Pentapetalae</taxon>
        <taxon>asterids</taxon>
        <taxon>lamiids</taxon>
        <taxon>Solanales</taxon>
        <taxon>Solanaceae</taxon>
        <taxon>Solanoideae</taxon>
        <taxon>Solaneae</taxon>
        <taxon>Solanum</taxon>
    </lineage>
</organism>
<keyword evidence="1" id="KW-0238">DNA-binding</keyword>
<gene>
    <name evidence="3" type="ORF">RDI58_005714</name>
</gene>
<evidence type="ECO:0000256" key="1">
    <source>
        <dbReference type="ARBA" id="ARBA00023125"/>
    </source>
</evidence>
<dbReference type="PANTHER" id="PTHR33400:SF11">
    <property type="entry name" value="C3H1-TYPE DOMAIN-CONTAINING PROTEIN"/>
    <property type="match status" value="1"/>
</dbReference>
<feature type="compositionally biased region" description="Polar residues" evidence="2">
    <location>
        <begin position="19"/>
        <end position="38"/>
    </location>
</feature>
<feature type="compositionally biased region" description="Polar residues" evidence="2">
    <location>
        <begin position="490"/>
        <end position="502"/>
    </location>
</feature>
<evidence type="ECO:0000313" key="4">
    <source>
        <dbReference type="Proteomes" id="UP001371456"/>
    </source>
</evidence>
<protein>
    <submittedName>
        <fullName evidence="3">Uncharacterized protein</fullName>
    </submittedName>
</protein>
<feature type="region of interest" description="Disordered" evidence="2">
    <location>
        <begin position="14"/>
        <end position="47"/>
    </location>
</feature>
<dbReference type="EMBL" id="JBANQN010000002">
    <property type="protein sequence ID" value="KAK6798012.1"/>
    <property type="molecule type" value="Genomic_DNA"/>
</dbReference>
<feature type="region of interest" description="Disordered" evidence="2">
    <location>
        <begin position="174"/>
        <end position="211"/>
    </location>
</feature>
<accession>A0AAN8YMT8</accession>
<proteinExistence type="predicted"/>
<dbReference type="PANTHER" id="PTHR33400">
    <property type="entry name" value="ZINC FINGER CCCH DOMAIN-CONTAINING PROTEIN 6-RELATED"/>
    <property type="match status" value="1"/>
</dbReference>
<dbReference type="Proteomes" id="UP001371456">
    <property type="component" value="Unassembled WGS sequence"/>
</dbReference>
<keyword evidence="4" id="KW-1185">Reference proteome</keyword>
<feature type="region of interest" description="Disordered" evidence="2">
    <location>
        <begin position="490"/>
        <end position="517"/>
    </location>
</feature>
<evidence type="ECO:0000256" key="2">
    <source>
        <dbReference type="SAM" id="MobiDB-lite"/>
    </source>
</evidence>
<comment type="caution">
    <text evidence="3">The sequence shown here is derived from an EMBL/GenBank/DDBJ whole genome shotgun (WGS) entry which is preliminary data.</text>
</comment>
<feature type="compositionally biased region" description="Low complexity" evidence="2">
    <location>
        <begin position="503"/>
        <end position="514"/>
    </location>
</feature>
<feature type="compositionally biased region" description="Polar residues" evidence="2">
    <location>
        <begin position="192"/>
        <end position="211"/>
    </location>
</feature>
<feature type="compositionally biased region" description="Polar residues" evidence="2">
    <location>
        <begin position="534"/>
        <end position="549"/>
    </location>
</feature>
<evidence type="ECO:0000313" key="3">
    <source>
        <dbReference type="EMBL" id="KAK6798012.1"/>
    </source>
</evidence>
<dbReference type="AlphaFoldDB" id="A0AAN8YMT8"/>
<sequence>MNIKEVKHYRKEDCPSKVCSRSQQHTQLKQTHQSINRSSSERRDCLKKSEERLSSKSLAIWKCPPKFHLNEKWLVVAGEESKEASKQEHRKRRVIEAVFPNKSAIPPNPYNLYDLEQSYDDDQTPVIRTIPIEEEEADVEVPAQTICCKSPDACLPNSTSSVWIVTSQKLPDNGKSLPKSLSTFPNPRKSLRNSPFSKRSPFNVQSTPPYHSRCQNLKGSEQTQVSPKLPVSYSSVPQYRPTFKNIGTQTETFPDQPANENHEPRYQTICENENIPQLKSQVSGMAPAKHNAVTESPSTHDLTVAVATAVAALAKSQEQGSRIDTNFLVRLLLNPEEIPKLMNDRGMTTNAATAAAVAVSLNAAMSRPVDLLVPLTRTKPDKVINKPINECQVPHAGSGQRFGSKPMTKSVPLTMTKPETSVKSDLVNEQGTPPQVETANIRESKSLAYSTSDLDLENIKKLISKYGVPDNAGGKPLVNSELVSRYGPTSLQPKLSLSPNVGHTSPSSSMTSHTPLHKDINHCKSLIKQRGEKSQSVVDESLQNTNPHCTTRGAVDSDLQSRLAIILNGSGDLGYRVRIFENNLSTHGQAGGSRARRLKISLALDKYVEIFVGPWRESQLIFSRIPYHATHGDLSIDRSEGPPLNKFLKVRLLPASTEEDYFVPPEGRIDRNLER</sequence>
<dbReference type="GO" id="GO:0003677">
    <property type="term" value="F:DNA binding"/>
    <property type="evidence" value="ECO:0007669"/>
    <property type="project" value="UniProtKB-KW"/>
</dbReference>
<reference evidence="3 4" key="1">
    <citation type="submission" date="2024-02" db="EMBL/GenBank/DDBJ databases">
        <title>de novo genome assembly of Solanum bulbocastanum strain 11H21.</title>
        <authorList>
            <person name="Hosaka A.J."/>
        </authorList>
    </citation>
    <scope>NUCLEOTIDE SEQUENCE [LARGE SCALE GENOMIC DNA]</scope>
    <source>
        <tissue evidence="3">Young leaves</tissue>
    </source>
</reference>
<name>A0AAN8YMT8_SOLBU</name>
<feature type="region of interest" description="Disordered" evidence="2">
    <location>
        <begin position="534"/>
        <end position="553"/>
    </location>
</feature>